<gene>
    <name evidence="9" type="primary">MFGE8_2</name>
    <name evidence="9" type="ORF">P7K49_014501</name>
</gene>
<reference evidence="9 10" key="1">
    <citation type="submission" date="2023-05" db="EMBL/GenBank/DDBJ databases">
        <title>B98-5 Cell Line De Novo Hybrid Assembly: An Optical Mapping Approach.</title>
        <authorList>
            <person name="Kananen K."/>
            <person name="Auerbach J.A."/>
            <person name="Kautto E."/>
            <person name="Blachly J.S."/>
        </authorList>
    </citation>
    <scope>NUCLEOTIDE SEQUENCE [LARGE SCALE GENOMIC DNA]</scope>
    <source>
        <strain evidence="9">B95-8</strain>
        <tissue evidence="9">Cell line</tissue>
    </source>
</reference>
<dbReference type="InterPro" id="IPR000421">
    <property type="entry name" value="FA58C"/>
</dbReference>
<protein>
    <submittedName>
        <fullName evidence="9">Lactadherin</fullName>
    </submittedName>
</protein>
<evidence type="ECO:0000256" key="5">
    <source>
        <dbReference type="ARBA" id="ARBA00023136"/>
    </source>
</evidence>
<dbReference type="Gene3D" id="2.60.120.260">
    <property type="entry name" value="Galactose-binding domain-like"/>
    <property type="match status" value="1"/>
</dbReference>
<evidence type="ECO:0000259" key="8">
    <source>
        <dbReference type="PROSITE" id="PS50022"/>
    </source>
</evidence>
<dbReference type="CDD" id="cd00057">
    <property type="entry name" value="FA58C"/>
    <property type="match status" value="1"/>
</dbReference>
<dbReference type="PANTHER" id="PTHR46806">
    <property type="entry name" value="F5/8 TYPE C DOMAIN-CONTAINING PROTEIN"/>
    <property type="match status" value="1"/>
</dbReference>
<keyword evidence="10" id="KW-1185">Reference proteome</keyword>
<evidence type="ECO:0000256" key="4">
    <source>
        <dbReference type="ARBA" id="ARBA00022889"/>
    </source>
</evidence>
<evidence type="ECO:0000256" key="6">
    <source>
        <dbReference type="ARBA" id="ARBA00023157"/>
    </source>
</evidence>
<dbReference type="InterPro" id="IPR008979">
    <property type="entry name" value="Galactose-bd-like_sf"/>
</dbReference>
<accession>A0ABQ9VIY2</accession>
<organism evidence="9 10">
    <name type="scientific">Saguinus oedipus</name>
    <name type="common">Cotton-top tamarin</name>
    <name type="synonym">Oedipomidas oedipus</name>
    <dbReference type="NCBI Taxonomy" id="9490"/>
    <lineage>
        <taxon>Eukaryota</taxon>
        <taxon>Metazoa</taxon>
        <taxon>Chordata</taxon>
        <taxon>Craniata</taxon>
        <taxon>Vertebrata</taxon>
        <taxon>Euteleostomi</taxon>
        <taxon>Mammalia</taxon>
        <taxon>Eutheria</taxon>
        <taxon>Euarchontoglires</taxon>
        <taxon>Primates</taxon>
        <taxon>Haplorrhini</taxon>
        <taxon>Platyrrhini</taxon>
        <taxon>Cebidae</taxon>
        <taxon>Callitrichinae</taxon>
        <taxon>Saguinus</taxon>
    </lineage>
</organism>
<evidence type="ECO:0000256" key="2">
    <source>
        <dbReference type="ARBA" id="ARBA00004613"/>
    </source>
</evidence>
<name>A0ABQ9VIY2_SAGOE</name>
<comment type="caution">
    <text evidence="9">The sequence shown here is derived from an EMBL/GenBank/DDBJ whole genome shotgun (WGS) entry which is preliminary data.</text>
</comment>
<dbReference type="SUPFAM" id="SSF49785">
    <property type="entry name" value="Galactose-binding domain-like"/>
    <property type="match status" value="1"/>
</dbReference>
<dbReference type="Proteomes" id="UP001266305">
    <property type="component" value="Unassembled WGS sequence"/>
</dbReference>
<dbReference type="SMART" id="SM00231">
    <property type="entry name" value="FA58C"/>
    <property type="match status" value="1"/>
</dbReference>
<comment type="subcellular location">
    <subcellularLocation>
        <location evidence="1">Endomembrane system</location>
        <topology evidence="1">Peripheral membrane protein</topology>
    </subcellularLocation>
    <subcellularLocation>
        <location evidence="2">Secreted</location>
    </subcellularLocation>
</comment>
<dbReference type="InterPro" id="IPR050633">
    <property type="entry name" value="Neuropilin_MCO_CoagFactor"/>
</dbReference>
<keyword evidence="6" id="KW-1015">Disulfide bond</keyword>
<evidence type="ECO:0000313" key="9">
    <source>
        <dbReference type="EMBL" id="KAK2109336.1"/>
    </source>
</evidence>
<evidence type="ECO:0000256" key="1">
    <source>
        <dbReference type="ARBA" id="ARBA00004184"/>
    </source>
</evidence>
<keyword evidence="4" id="KW-0130">Cell adhesion</keyword>
<dbReference type="EMBL" id="JASSZA010000006">
    <property type="protein sequence ID" value="KAK2109336.1"/>
    <property type="molecule type" value="Genomic_DNA"/>
</dbReference>
<feature type="domain" description="F5/8 type C" evidence="8">
    <location>
        <begin position="85"/>
        <end position="243"/>
    </location>
</feature>
<keyword evidence="3" id="KW-0964">Secreted</keyword>
<dbReference type="PROSITE" id="PS50022">
    <property type="entry name" value="FA58C_3"/>
    <property type="match status" value="1"/>
</dbReference>
<evidence type="ECO:0000313" key="10">
    <source>
        <dbReference type="Proteomes" id="UP001266305"/>
    </source>
</evidence>
<evidence type="ECO:0000256" key="7">
    <source>
        <dbReference type="SAM" id="MobiDB-lite"/>
    </source>
</evidence>
<proteinExistence type="predicted"/>
<evidence type="ECO:0000256" key="3">
    <source>
        <dbReference type="ARBA" id="ARBA00022525"/>
    </source>
</evidence>
<sequence length="248" mass="26902">MAGQHSGPREGTEPSWLRRGAGGANSEEGSTVGPARQMELLSVVQECAGGCSGSTACFPFHRLVLPPLGAVDSRSRRQPILLAGCHHPLGLKNNSIPDKQITASSSHKTWGLHLFSWNPSCAQLDNRAASAPGWQGATTMISGCRWVDLGSPKQVTGIITQGAHNFGSIQFVASYKVAYSNDSINWTEYQDLRTGSSKIFPGNWDNHSHKKNLFEMPILAHYVRVLPLAWHNRIALHLKLLGCTKGAE</sequence>
<dbReference type="PANTHER" id="PTHR46806:SF5">
    <property type="entry name" value="F5_8 TYPE C DOMAIN-CONTAINING PROTEIN"/>
    <property type="match status" value="1"/>
</dbReference>
<keyword evidence="5" id="KW-0472">Membrane</keyword>
<dbReference type="Pfam" id="PF00754">
    <property type="entry name" value="F5_F8_type_C"/>
    <property type="match status" value="1"/>
</dbReference>
<feature type="region of interest" description="Disordered" evidence="7">
    <location>
        <begin position="1"/>
        <end position="31"/>
    </location>
</feature>